<keyword evidence="3" id="KW-1185">Reference proteome</keyword>
<protein>
    <submittedName>
        <fullName evidence="2">Uncharacterized protein</fullName>
    </submittedName>
</protein>
<feature type="signal peptide" evidence="1">
    <location>
        <begin position="1"/>
        <end position="21"/>
    </location>
</feature>
<evidence type="ECO:0000313" key="2">
    <source>
        <dbReference type="EMBL" id="KAH3799553.1"/>
    </source>
</evidence>
<feature type="chain" id="PRO_5038955074" evidence="1">
    <location>
        <begin position="22"/>
        <end position="166"/>
    </location>
</feature>
<dbReference type="AlphaFoldDB" id="A0A9D4FIM7"/>
<dbReference type="Proteomes" id="UP000828390">
    <property type="component" value="Unassembled WGS sequence"/>
</dbReference>
<keyword evidence="1" id="KW-0732">Signal</keyword>
<reference evidence="2" key="2">
    <citation type="submission" date="2020-11" db="EMBL/GenBank/DDBJ databases">
        <authorList>
            <person name="McCartney M.A."/>
            <person name="Auch B."/>
            <person name="Kono T."/>
            <person name="Mallez S."/>
            <person name="Becker A."/>
            <person name="Gohl D.M."/>
            <person name="Silverstein K.A.T."/>
            <person name="Koren S."/>
            <person name="Bechman K.B."/>
            <person name="Herman A."/>
            <person name="Abrahante J.E."/>
            <person name="Garbe J."/>
        </authorList>
    </citation>
    <scope>NUCLEOTIDE SEQUENCE</scope>
    <source>
        <strain evidence="2">Duluth1</strain>
        <tissue evidence="2">Whole animal</tissue>
    </source>
</reference>
<proteinExistence type="predicted"/>
<organism evidence="2 3">
    <name type="scientific">Dreissena polymorpha</name>
    <name type="common">Zebra mussel</name>
    <name type="synonym">Mytilus polymorpha</name>
    <dbReference type="NCBI Taxonomy" id="45954"/>
    <lineage>
        <taxon>Eukaryota</taxon>
        <taxon>Metazoa</taxon>
        <taxon>Spiralia</taxon>
        <taxon>Lophotrochozoa</taxon>
        <taxon>Mollusca</taxon>
        <taxon>Bivalvia</taxon>
        <taxon>Autobranchia</taxon>
        <taxon>Heteroconchia</taxon>
        <taxon>Euheterodonta</taxon>
        <taxon>Imparidentia</taxon>
        <taxon>Neoheterodontei</taxon>
        <taxon>Myida</taxon>
        <taxon>Dreissenoidea</taxon>
        <taxon>Dreissenidae</taxon>
        <taxon>Dreissena</taxon>
    </lineage>
</organism>
<reference evidence="2" key="1">
    <citation type="journal article" date="2019" name="bioRxiv">
        <title>The Genome of the Zebra Mussel, Dreissena polymorpha: A Resource for Invasive Species Research.</title>
        <authorList>
            <person name="McCartney M.A."/>
            <person name="Auch B."/>
            <person name="Kono T."/>
            <person name="Mallez S."/>
            <person name="Zhang Y."/>
            <person name="Obille A."/>
            <person name="Becker A."/>
            <person name="Abrahante J.E."/>
            <person name="Garbe J."/>
            <person name="Badalamenti J.P."/>
            <person name="Herman A."/>
            <person name="Mangelson H."/>
            <person name="Liachko I."/>
            <person name="Sullivan S."/>
            <person name="Sone E.D."/>
            <person name="Koren S."/>
            <person name="Silverstein K.A.T."/>
            <person name="Beckman K.B."/>
            <person name="Gohl D.M."/>
        </authorList>
    </citation>
    <scope>NUCLEOTIDE SEQUENCE</scope>
    <source>
        <strain evidence="2">Duluth1</strain>
        <tissue evidence="2">Whole animal</tissue>
    </source>
</reference>
<evidence type="ECO:0000256" key="1">
    <source>
        <dbReference type="SAM" id="SignalP"/>
    </source>
</evidence>
<sequence length="166" mass="18008">MVDTRGLALVVLLVSRCVVHAIPIPTDEAEYVTNAPAGNGLTIATGDAFTNWLNTDDGDKIGIPNFVRLAPDIRGFPNEFEFGDDSGSAAAYSNPSKREFPSAGEWRRFLTGSGPNKVEIVALGKRIPHNCELANMTLRMLMKYFSIGLVCGVRVRVIRPGRMAGK</sequence>
<accession>A0A9D4FIM7</accession>
<name>A0A9D4FIM7_DREPO</name>
<gene>
    <name evidence="2" type="ORF">DPMN_153163</name>
</gene>
<comment type="caution">
    <text evidence="2">The sequence shown here is derived from an EMBL/GenBank/DDBJ whole genome shotgun (WGS) entry which is preliminary data.</text>
</comment>
<evidence type="ECO:0000313" key="3">
    <source>
        <dbReference type="Proteomes" id="UP000828390"/>
    </source>
</evidence>
<dbReference type="EMBL" id="JAIWYP010000007">
    <property type="protein sequence ID" value="KAH3799553.1"/>
    <property type="molecule type" value="Genomic_DNA"/>
</dbReference>